<evidence type="ECO:0000313" key="6">
    <source>
        <dbReference type="EMBL" id="SFD57593.1"/>
    </source>
</evidence>
<feature type="transmembrane region" description="Helical" evidence="4">
    <location>
        <begin position="196"/>
        <end position="218"/>
    </location>
</feature>
<dbReference type="PROSITE" id="PS50887">
    <property type="entry name" value="GGDEF"/>
    <property type="match status" value="1"/>
</dbReference>
<dbReference type="AlphaFoldDB" id="A0A1I1TMA5"/>
<dbReference type="NCBIfam" id="TIGR00254">
    <property type="entry name" value="GGDEF"/>
    <property type="match status" value="1"/>
</dbReference>
<comment type="cofactor">
    <cofactor evidence="1">
        <name>Mg(2+)</name>
        <dbReference type="ChEBI" id="CHEBI:18420"/>
    </cofactor>
</comment>
<keyword evidence="7" id="KW-1185">Reference proteome</keyword>
<dbReference type="STRING" id="1123010.SAMN02745724_04884"/>
<dbReference type="InterPro" id="IPR029787">
    <property type="entry name" value="Nucleotide_cyclase"/>
</dbReference>
<evidence type="ECO:0000313" key="7">
    <source>
        <dbReference type="Proteomes" id="UP000198862"/>
    </source>
</evidence>
<evidence type="ECO:0000256" key="1">
    <source>
        <dbReference type="ARBA" id="ARBA00001946"/>
    </source>
</evidence>
<dbReference type="Pfam" id="PF00990">
    <property type="entry name" value="GGDEF"/>
    <property type="match status" value="1"/>
</dbReference>
<dbReference type="Proteomes" id="UP000198862">
    <property type="component" value="Unassembled WGS sequence"/>
</dbReference>
<keyword evidence="4" id="KW-0812">Transmembrane</keyword>
<feature type="domain" description="GGDEF" evidence="5">
    <location>
        <begin position="320"/>
        <end position="450"/>
    </location>
</feature>
<keyword evidence="4" id="KW-1133">Transmembrane helix</keyword>
<dbReference type="FunFam" id="3.30.70.270:FF:000001">
    <property type="entry name" value="Diguanylate cyclase domain protein"/>
    <property type="match status" value="1"/>
</dbReference>
<feature type="transmembrane region" description="Helical" evidence="4">
    <location>
        <begin position="12"/>
        <end position="33"/>
    </location>
</feature>
<keyword evidence="4" id="KW-0472">Membrane</keyword>
<evidence type="ECO:0000256" key="4">
    <source>
        <dbReference type="SAM" id="Phobius"/>
    </source>
</evidence>
<dbReference type="InterPro" id="IPR050469">
    <property type="entry name" value="Diguanylate_Cyclase"/>
</dbReference>
<name>A0A1I1TMA5_9GAMM</name>
<sequence>MIKPIRWTIAKKVGGTVFILLSIIFSLLIHSLIALTEIEAELNEIAAIDVPLTEYANEIEIAQLEQRILMDEFIHKKLAKKEHTKKEEQEIIQWQVRMNEQFELAIKTSKSAVNTASSSEFKDILATLNTLKKEHEIVNTLFNQLINGENISVNLDAVIKQDENFDRLAIDLIHGIEQITKRKANIVLEHEHQFAIISYSLGIVGAIIGISLATLIIISIKASINKISYNINLVSSAIKSNKDIPVGQVEKVKSTDEFGELSHNLTNMINEVSSDIDKREKVSKELNELATKDHLTQCFNRFKWDESLKLEVARSLNSHTPLSLIFLDIDHFKRINDTYGHDVGDNTLIDVVNIAQQNIRQLDTLYRTGGEEFSILLPNTKLTDAQFLSERIRKSIAEFDFKTVGHITISLGVTLFKGKEDTELAFSKRADTALYQAKESGRNKVSTILEL</sequence>
<dbReference type="GO" id="GO:0052621">
    <property type="term" value="F:diguanylate cyclase activity"/>
    <property type="evidence" value="ECO:0007669"/>
    <property type="project" value="UniProtKB-EC"/>
</dbReference>
<reference evidence="6 7" key="1">
    <citation type="submission" date="2016-10" db="EMBL/GenBank/DDBJ databases">
        <authorList>
            <person name="de Groot N.N."/>
        </authorList>
    </citation>
    <scope>NUCLEOTIDE SEQUENCE [LARGE SCALE GENOMIC DNA]</scope>
    <source>
        <strain evidence="6 7">DSM 6059</strain>
    </source>
</reference>
<dbReference type="OrthoDB" id="9812260at2"/>
<dbReference type="PANTHER" id="PTHR45138:SF9">
    <property type="entry name" value="DIGUANYLATE CYCLASE DGCM-RELATED"/>
    <property type="match status" value="1"/>
</dbReference>
<dbReference type="SUPFAM" id="SSF55073">
    <property type="entry name" value="Nucleotide cyclase"/>
    <property type="match status" value="1"/>
</dbReference>
<evidence type="ECO:0000256" key="2">
    <source>
        <dbReference type="ARBA" id="ARBA00012528"/>
    </source>
</evidence>
<dbReference type="Gene3D" id="3.30.70.270">
    <property type="match status" value="1"/>
</dbReference>
<evidence type="ECO:0000259" key="5">
    <source>
        <dbReference type="PROSITE" id="PS50887"/>
    </source>
</evidence>
<dbReference type="EMBL" id="FOLO01000069">
    <property type="protein sequence ID" value="SFD57593.1"/>
    <property type="molecule type" value="Genomic_DNA"/>
</dbReference>
<organism evidence="6 7">
    <name type="scientific">Pseudoalteromonas denitrificans DSM 6059</name>
    <dbReference type="NCBI Taxonomy" id="1123010"/>
    <lineage>
        <taxon>Bacteria</taxon>
        <taxon>Pseudomonadati</taxon>
        <taxon>Pseudomonadota</taxon>
        <taxon>Gammaproteobacteria</taxon>
        <taxon>Alteromonadales</taxon>
        <taxon>Pseudoalteromonadaceae</taxon>
        <taxon>Pseudoalteromonas</taxon>
    </lineage>
</organism>
<comment type="catalytic activity">
    <reaction evidence="3">
        <text>2 GTP = 3',3'-c-di-GMP + 2 diphosphate</text>
        <dbReference type="Rhea" id="RHEA:24898"/>
        <dbReference type="ChEBI" id="CHEBI:33019"/>
        <dbReference type="ChEBI" id="CHEBI:37565"/>
        <dbReference type="ChEBI" id="CHEBI:58805"/>
        <dbReference type="EC" id="2.7.7.65"/>
    </reaction>
</comment>
<evidence type="ECO:0000256" key="3">
    <source>
        <dbReference type="ARBA" id="ARBA00034247"/>
    </source>
</evidence>
<accession>A0A1I1TMA5</accession>
<gene>
    <name evidence="6" type="ORF">SAMN02745724_04884</name>
</gene>
<dbReference type="PANTHER" id="PTHR45138">
    <property type="entry name" value="REGULATORY COMPONENTS OF SENSORY TRANSDUCTION SYSTEM"/>
    <property type="match status" value="1"/>
</dbReference>
<dbReference type="RefSeq" id="WP_091990976.1">
    <property type="nucleotide sequence ID" value="NZ_FOLO01000069.1"/>
</dbReference>
<dbReference type="InterPro" id="IPR000160">
    <property type="entry name" value="GGDEF_dom"/>
</dbReference>
<dbReference type="CDD" id="cd01949">
    <property type="entry name" value="GGDEF"/>
    <property type="match status" value="1"/>
</dbReference>
<protein>
    <recommendedName>
        <fullName evidence="2">diguanylate cyclase</fullName>
        <ecNumber evidence="2">2.7.7.65</ecNumber>
    </recommendedName>
</protein>
<proteinExistence type="predicted"/>
<dbReference type="InterPro" id="IPR043128">
    <property type="entry name" value="Rev_trsase/Diguanyl_cyclase"/>
</dbReference>
<dbReference type="SMART" id="SM00267">
    <property type="entry name" value="GGDEF"/>
    <property type="match status" value="1"/>
</dbReference>
<dbReference type="EC" id="2.7.7.65" evidence="2"/>